<dbReference type="InterPro" id="IPR002048">
    <property type="entry name" value="EF_hand_dom"/>
</dbReference>
<evidence type="ECO:0000259" key="2">
    <source>
        <dbReference type="PROSITE" id="PS50222"/>
    </source>
</evidence>
<dbReference type="Proteomes" id="UP000673691">
    <property type="component" value="Unassembled WGS sequence"/>
</dbReference>
<accession>A0A8H8DGL6</accession>
<feature type="domain" description="EF-hand" evidence="2">
    <location>
        <begin position="63"/>
        <end position="88"/>
    </location>
</feature>
<gene>
    <name evidence="3" type="ORF">BJ554DRAFT_2875</name>
</gene>
<keyword evidence="1" id="KW-0106">Calcium</keyword>
<sequence>MPHRHCLLVSHSVDIIEMEALYEQFKSLAMIESPSPADVTGNATGGGICKETFKKCLGPLGLERNLITERIFRFFDQDGDGIINFPEL</sequence>
<dbReference type="EMBL" id="JAEFCI010010496">
    <property type="protein sequence ID" value="KAG5457177.1"/>
    <property type="molecule type" value="Genomic_DNA"/>
</dbReference>
<evidence type="ECO:0000313" key="3">
    <source>
        <dbReference type="EMBL" id="KAG5457177.1"/>
    </source>
</evidence>
<dbReference type="GO" id="GO:0005509">
    <property type="term" value="F:calcium ion binding"/>
    <property type="evidence" value="ECO:0007669"/>
    <property type="project" value="InterPro"/>
</dbReference>
<protein>
    <recommendedName>
        <fullName evidence="2">EF-hand domain-containing protein</fullName>
    </recommendedName>
</protein>
<organism evidence="3 4">
    <name type="scientific">Olpidium bornovanus</name>
    <dbReference type="NCBI Taxonomy" id="278681"/>
    <lineage>
        <taxon>Eukaryota</taxon>
        <taxon>Fungi</taxon>
        <taxon>Fungi incertae sedis</taxon>
        <taxon>Olpidiomycota</taxon>
        <taxon>Olpidiomycotina</taxon>
        <taxon>Olpidiomycetes</taxon>
        <taxon>Olpidiales</taxon>
        <taxon>Olpidiaceae</taxon>
        <taxon>Olpidium</taxon>
    </lineage>
</organism>
<dbReference type="InterPro" id="IPR011992">
    <property type="entry name" value="EF-hand-dom_pair"/>
</dbReference>
<evidence type="ECO:0000256" key="1">
    <source>
        <dbReference type="ARBA" id="ARBA00022837"/>
    </source>
</evidence>
<reference evidence="3 4" key="1">
    <citation type="journal article" name="Sci. Rep.">
        <title>Genome-scale phylogenetic analyses confirm Olpidium as the closest living zoosporic fungus to the non-flagellated, terrestrial fungi.</title>
        <authorList>
            <person name="Chang Y."/>
            <person name="Rochon D."/>
            <person name="Sekimoto S."/>
            <person name="Wang Y."/>
            <person name="Chovatia M."/>
            <person name="Sandor L."/>
            <person name="Salamov A."/>
            <person name="Grigoriev I.V."/>
            <person name="Stajich J.E."/>
            <person name="Spatafora J.W."/>
        </authorList>
    </citation>
    <scope>NUCLEOTIDE SEQUENCE [LARGE SCALE GENOMIC DNA]</scope>
    <source>
        <strain evidence="3">S191</strain>
    </source>
</reference>
<dbReference type="SUPFAM" id="SSF47473">
    <property type="entry name" value="EF-hand"/>
    <property type="match status" value="1"/>
</dbReference>
<comment type="caution">
    <text evidence="3">The sequence shown here is derived from an EMBL/GenBank/DDBJ whole genome shotgun (WGS) entry which is preliminary data.</text>
</comment>
<evidence type="ECO:0000313" key="4">
    <source>
        <dbReference type="Proteomes" id="UP000673691"/>
    </source>
</evidence>
<dbReference type="PROSITE" id="PS50222">
    <property type="entry name" value="EF_HAND_2"/>
    <property type="match status" value="1"/>
</dbReference>
<feature type="non-terminal residue" evidence="3">
    <location>
        <position position="88"/>
    </location>
</feature>
<dbReference type="Gene3D" id="1.10.238.10">
    <property type="entry name" value="EF-hand"/>
    <property type="match status" value="1"/>
</dbReference>
<proteinExistence type="predicted"/>
<dbReference type="OrthoDB" id="2122982at2759"/>
<name>A0A8H8DGL6_9FUNG</name>
<dbReference type="AlphaFoldDB" id="A0A8H8DGL6"/>
<dbReference type="PROSITE" id="PS00018">
    <property type="entry name" value="EF_HAND_1"/>
    <property type="match status" value="1"/>
</dbReference>
<keyword evidence="4" id="KW-1185">Reference proteome</keyword>
<dbReference type="InterPro" id="IPR018247">
    <property type="entry name" value="EF_Hand_1_Ca_BS"/>
</dbReference>